<accession>A0A0N5BD62</accession>
<sequence>MWTRIAQYYTPNIIRYIGLPLATVVGTIGYFLEKKYSKPKKIEVLETSLIDQRNERRSKSLLEEDMDNKKDSKVVPNTLSVNS</sequence>
<dbReference type="GO" id="GO:0016020">
    <property type="term" value="C:membrane"/>
    <property type="evidence" value="ECO:0007669"/>
    <property type="project" value="UniProtKB-SubCell"/>
</dbReference>
<comment type="subcellular location">
    <subcellularLocation>
        <location evidence="1">Membrane</location>
        <topology evidence="1">Single-pass membrane protein</topology>
    </subcellularLocation>
</comment>
<feature type="transmembrane region" description="Helical" evidence="7">
    <location>
        <begin position="13"/>
        <end position="32"/>
    </location>
</feature>
<dbReference type="AlphaFoldDB" id="A0A0N5BD62"/>
<evidence type="ECO:0000256" key="5">
    <source>
        <dbReference type="ARBA" id="ARBA00023136"/>
    </source>
</evidence>
<organism evidence="8 9">
    <name type="scientific">Strongyloides papillosus</name>
    <name type="common">Intestinal threadworm</name>
    <dbReference type="NCBI Taxonomy" id="174720"/>
    <lineage>
        <taxon>Eukaryota</taxon>
        <taxon>Metazoa</taxon>
        <taxon>Ecdysozoa</taxon>
        <taxon>Nematoda</taxon>
        <taxon>Chromadorea</taxon>
        <taxon>Rhabditida</taxon>
        <taxon>Tylenchina</taxon>
        <taxon>Panagrolaimomorpha</taxon>
        <taxon>Strongyloidoidea</taxon>
        <taxon>Strongyloididae</taxon>
        <taxon>Strongyloides</taxon>
    </lineage>
</organism>
<feature type="region of interest" description="Disordered" evidence="6">
    <location>
        <begin position="58"/>
        <end position="83"/>
    </location>
</feature>
<evidence type="ECO:0000313" key="9">
    <source>
        <dbReference type="WBParaSite" id="SPAL_0000395200.1"/>
    </source>
</evidence>
<evidence type="ECO:0000256" key="2">
    <source>
        <dbReference type="ARBA" id="ARBA00007304"/>
    </source>
</evidence>
<evidence type="ECO:0000313" key="8">
    <source>
        <dbReference type="Proteomes" id="UP000046392"/>
    </source>
</evidence>
<keyword evidence="8" id="KW-1185">Reference proteome</keyword>
<dbReference type="STRING" id="174720.A0A0N5BD62"/>
<proteinExistence type="inferred from homology"/>
<keyword evidence="4 7" id="KW-1133">Transmembrane helix</keyword>
<dbReference type="Proteomes" id="UP000046392">
    <property type="component" value="Unplaced"/>
</dbReference>
<keyword evidence="5 7" id="KW-0472">Membrane</keyword>
<evidence type="ECO:0000256" key="3">
    <source>
        <dbReference type="ARBA" id="ARBA00022692"/>
    </source>
</evidence>
<evidence type="ECO:0000256" key="6">
    <source>
        <dbReference type="SAM" id="MobiDB-lite"/>
    </source>
</evidence>
<comment type="similarity">
    <text evidence="2">Belongs to the SMIM12 family.</text>
</comment>
<feature type="compositionally biased region" description="Basic and acidic residues" evidence="6">
    <location>
        <begin position="58"/>
        <end position="73"/>
    </location>
</feature>
<evidence type="ECO:0000256" key="4">
    <source>
        <dbReference type="ARBA" id="ARBA00022989"/>
    </source>
</evidence>
<evidence type="ECO:0000256" key="7">
    <source>
        <dbReference type="SAM" id="Phobius"/>
    </source>
</evidence>
<name>A0A0N5BD62_STREA</name>
<keyword evidence="3 7" id="KW-0812">Transmembrane</keyword>
<dbReference type="Pfam" id="PF15990">
    <property type="entry name" value="UPF0767"/>
    <property type="match status" value="1"/>
</dbReference>
<evidence type="ECO:0000256" key="1">
    <source>
        <dbReference type="ARBA" id="ARBA00004167"/>
    </source>
</evidence>
<dbReference type="WBParaSite" id="SPAL_0000395200.1">
    <property type="protein sequence ID" value="SPAL_0000395200.1"/>
    <property type="gene ID" value="SPAL_0000395200"/>
</dbReference>
<dbReference type="InterPro" id="IPR031933">
    <property type="entry name" value="UPF0767"/>
</dbReference>
<protein>
    <submittedName>
        <fullName evidence="9">ATP synthase subunit e, mitochondrial</fullName>
    </submittedName>
</protein>
<reference evidence="9" key="1">
    <citation type="submission" date="2017-02" db="UniProtKB">
        <authorList>
            <consortium name="WormBaseParasite"/>
        </authorList>
    </citation>
    <scope>IDENTIFICATION</scope>
</reference>